<protein>
    <submittedName>
        <fullName evidence="3">Uncharacterized protein</fullName>
    </submittedName>
</protein>
<comment type="caution">
    <text evidence="3">The sequence shown here is derived from an EMBL/GenBank/DDBJ whole genome shotgun (WGS) entry which is preliminary data.</text>
</comment>
<evidence type="ECO:0000256" key="2">
    <source>
        <dbReference type="SAM" id="Phobius"/>
    </source>
</evidence>
<reference evidence="3 4" key="1">
    <citation type="journal article" date="2013" name="Biodegradation">
        <title>Quantitative proteomic analysis of ibuprofen-degrading Patulibacter sp. strain I11.</title>
        <authorList>
            <person name="Almeida B."/>
            <person name="Kjeldal H."/>
            <person name="Lolas I."/>
            <person name="Knudsen A.D."/>
            <person name="Carvalho G."/>
            <person name="Nielsen K.L."/>
            <person name="Barreto Crespo M.T."/>
            <person name="Stensballe A."/>
            <person name="Nielsen J.L."/>
        </authorList>
    </citation>
    <scope>NUCLEOTIDE SEQUENCE [LARGE SCALE GENOMIC DNA]</scope>
    <source>
        <strain evidence="3 4">I11</strain>
    </source>
</reference>
<feature type="region of interest" description="Disordered" evidence="1">
    <location>
        <begin position="1"/>
        <end position="25"/>
    </location>
</feature>
<keyword evidence="2" id="KW-0472">Membrane</keyword>
<evidence type="ECO:0000313" key="4">
    <source>
        <dbReference type="Proteomes" id="UP000005143"/>
    </source>
</evidence>
<keyword evidence="4" id="KW-1185">Reference proteome</keyword>
<dbReference type="Proteomes" id="UP000005143">
    <property type="component" value="Unassembled WGS sequence"/>
</dbReference>
<dbReference type="EMBL" id="AGUD01000267">
    <property type="protein sequence ID" value="EHN09576.1"/>
    <property type="molecule type" value="Genomic_DNA"/>
</dbReference>
<gene>
    <name evidence="3" type="ORF">PAI11_35990</name>
</gene>
<keyword evidence="2" id="KW-1133">Transmembrane helix</keyword>
<keyword evidence="2" id="KW-0812">Transmembrane</keyword>
<proteinExistence type="predicted"/>
<dbReference type="RefSeq" id="WP_007577851.1">
    <property type="nucleotide sequence ID" value="NZ_AGUD01000267.1"/>
</dbReference>
<name>H0E9S7_9ACTN</name>
<sequence>MSTPTTTPDPLGYLGPRLRDADPLDERLLPELPPELLAAAAAEIAATPRMPGAAAASRPRRRTRSRRTSLALALVVLLGIPSAAVATYVGIHTGFFPAAGDTESEPGEEYLDTSQPGIVSVVRQLTVGVPLPAGDGWGPLLARYPAEEGLMQRSGLGVAVEHYARCRWDRAYLRADAAGDRAARERAARVIATSARWRYTVATDGGGVVALYERQGRTALRGDARLLRRDWRANC</sequence>
<evidence type="ECO:0000313" key="3">
    <source>
        <dbReference type="EMBL" id="EHN09576.1"/>
    </source>
</evidence>
<feature type="transmembrane region" description="Helical" evidence="2">
    <location>
        <begin position="70"/>
        <end position="91"/>
    </location>
</feature>
<dbReference type="AlphaFoldDB" id="H0E9S7"/>
<evidence type="ECO:0000256" key="1">
    <source>
        <dbReference type="SAM" id="MobiDB-lite"/>
    </source>
</evidence>
<organism evidence="3 4">
    <name type="scientific">Patulibacter medicamentivorans</name>
    <dbReference type="NCBI Taxonomy" id="1097667"/>
    <lineage>
        <taxon>Bacteria</taxon>
        <taxon>Bacillati</taxon>
        <taxon>Actinomycetota</taxon>
        <taxon>Thermoleophilia</taxon>
        <taxon>Solirubrobacterales</taxon>
        <taxon>Patulibacteraceae</taxon>
        <taxon>Patulibacter</taxon>
    </lineage>
</organism>
<accession>H0E9S7</accession>